<accession>A0A2S5R8C8</accession>
<dbReference type="AlphaFoldDB" id="A0A2S5R8C8"/>
<proteinExistence type="predicted"/>
<dbReference type="Proteomes" id="UP000239425">
    <property type="component" value="Unassembled WGS sequence"/>
</dbReference>
<name>A0A2S5R8C8_9PROT</name>
<protein>
    <submittedName>
        <fullName evidence="1">Uncharacterized protein</fullName>
    </submittedName>
</protein>
<keyword evidence="2" id="KW-1185">Reference proteome</keyword>
<sequence>MLCFRAIKSFYVRSMGILFEFSDSLKLEALTFRLTTLEMRKDFAKFRGTKHIFGFF</sequence>
<evidence type="ECO:0000313" key="1">
    <source>
        <dbReference type="EMBL" id="PPE03543.1"/>
    </source>
</evidence>
<comment type="caution">
    <text evidence="1">The sequence shown here is derived from an EMBL/GenBank/DDBJ whole genome shotgun (WGS) entry which is preliminary data.</text>
</comment>
<organism evidence="1 2">
    <name type="scientific">Holospora curviuscula</name>
    <dbReference type="NCBI Taxonomy" id="1082868"/>
    <lineage>
        <taxon>Bacteria</taxon>
        <taxon>Pseudomonadati</taxon>
        <taxon>Pseudomonadota</taxon>
        <taxon>Alphaproteobacteria</taxon>
        <taxon>Holosporales</taxon>
        <taxon>Holosporaceae</taxon>
        <taxon>Holospora</taxon>
    </lineage>
</organism>
<reference evidence="1 2" key="1">
    <citation type="submission" date="2017-11" db="EMBL/GenBank/DDBJ databases">
        <title>Comparative genomic analysis of Holospora spp., intranuclear symbionts of paramecia.</title>
        <authorList>
            <person name="Garushyants S.K."/>
            <person name="Beliavskaya A."/>
            <person name="Malko D.B."/>
            <person name="Logacheva M.D."/>
            <person name="Rautian M.S."/>
            <person name="Gelfand M.S."/>
        </authorList>
    </citation>
    <scope>NUCLEOTIDE SEQUENCE [LARGE SCALE GENOMIC DNA]</scope>
    <source>
        <strain evidence="2">02AZ16</strain>
    </source>
</reference>
<evidence type="ECO:0000313" key="2">
    <source>
        <dbReference type="Proteomes" id="UP000239425"/>
    </source>
</evidence>
<dbReference type="EMBL" id="PHHC01000094">
    <property type="protein sequence ID" value="PPE03543.1"/>
    <property type="molecule type" value="Genomic_DNA"/>
</dbReference>
<gene>
    <name evidence="1" type="ORF">HCUR_00970</name>
</gene>